<gene>
    <name evidence="2" type="ORF">HK105_204184</name>
</gene>
<sequence length="450" mass="49407">MSSQGTSLAGQRDGAGGDHSAETLPQGASHWDHIPTELRSAILRADTSLLSRFTSGELTANELLWLTDSEREEMWSDALSTDWSGDFSTLILPSVRRGMPDIRSRAVLGKGKLWLFPVKVGRAVLRNGWHDLRSSVAQTALAAAAAMEGDVQLLAQLVETLQTVPVSLHLAVAAATANQVEAFVWIASRLPADTSTHKLLKTAAARQGSPVGHIGHRSVAFIVRAAVEAGAVAILDYLDEEFPDLFRLQGPHVFLSVTSLESLKWLHAHGLIVVPRTNLNTVLAQGNASSAAWIYETFGMQPTADDLEAACQYENPAAFLWILARTGPTIIFMHLNNIVWTQRLTCIDAVMRHSTELMHETAEMICAFQTQELLDWVHSRYPAAITQRTLETSVRSSKLTHAQYLLENVRHVEWDFEAARAVAQPGFEDRFAALFDEHVQRRAALAAGAE</sequence>
<name>A0ABR4N988_9FUNG</name>
<evidence type="ECO:0000313" key="2">
    <source>
        <dbReference type="EMBL" id="KAL2916093.1"/>
    </source>
</evidence>
<feature type="region of interest" description="Disordered" evidence="1">
    <location>
        <begin position="1"/>
        <end position="28"/>
    </location>
</feature>
<evidence type="ECO:0000256" key="1">
    <source>
        <dbReference type="SAM" id="MobiDB-lite"/>
    </source>
</evidence>
<accession>A0ABR4N988</accession>
<keyword evidence="3" id="KW-1185">Reference proteome</keyword>
<organism evidence="2 3">
    <name type="scientific">Polyrhizophydium stewartii</name>
    <dbReference type="NCBI Taxonomy" id="2732419"/>
    <lineage>
        <taxon>Eukaryota</taxon>
        <taxon>Fungi</taxon>
        <taxon>Fungi incertae sedis</taxon>
        <taxon>Chytridiomycota</taxon>
        <taxon>Chytridiomycota incertae sedis</taxon>
        <taxon>Chytridiomycetes</taxon>
        <taxon>Rhizophydiales</taxon>
        <taxon>Rhizophydiales incertae sedis</taxon>
        <taxon>Polyrhizophydium</taxon>
    </lineage>
</organism>
<dbReference type="EMBL" id="JADGIZ020000018">
    <property type="protein sequence ID" value="KAL2916093.1"/>
    <property type="molecule type" value="Genomic_DNA"/>
</dbReference>
<protein>
    <submittedName>
        <fullName evidence="2">Uncharacterized protein</fullName>
    </submittedName>
</protein>
<reference evidence="2 3" key="1">
    <citation type="submission" date="2023-09" db="EMBL/GenBank/DDBJ databases">
        <title>Pangenome analysis of Batrachochytrium dendrobatidis and related Chytrids.</title>
        <authorList>
            <person name="Yacoub M.N."/>
            <person name="Stajich J.E."/>
            <person name="James T.Y."/>
        </authorList>
    </citation>
    <scope>NUCLEOTIDE SEQUENCE [LARGE SCALE GENOMIC DNA]</scope>
    <source>
        <strain evidence="2 3">JEL0888</strain>
    </source>
</reference>
<proteinExistence type="predicted"/>
<evidence type="ECO:0000313" key="3">
    <source>
        <dbReference type="Proteomes" id="UP001527925"/>
    </source>
</evidence>
<comment type="caution">
    <text evidence="2">The sequence shown here is derived from an EMBL/GenBank/DDBJ whole genome shotgun (WGS) entry which is preliminary data.</text>
</comment>
<dbReference type="Proteomes" id="UP001527925">
    <property type="component" value="Unassembled WGS sequence"/>
</dbReference>